<sequence length="101" mass="11828">MVWRRKDSNLFTKLWHLPKANQNIKNALSARFTYMDLQEQDILQSEKVGLKDRILLIEDDVLANSGENAFEEVFKLIFPSFMMNYKPTATTRTNLQDRGFA</sequence>
<evidence type="ECO:0000313" key="2">
    <source>
        <dbReference type="Proteomes" id="UP000043437"/>
    </source>
</evidence>
<name>A0A0K2Y1U3_9HELI</name>
<dbReference type="RefSeq" id="WP_156295957.1">
    <property type="nucleotide sequence ID" value="NZ_BSCV01000034.1"/>
</dbReference>
<dbReference type="GeneID" id="82132293"/>
<dbReference type="Proteomes" id="UP000043437">
    <property type="component" value="Unassembled WGS sequence"/>
</dbReference>
<evidence type="ECO:0000313" key="1">
    <source>
        <dbReference type="EMBL" id="CRF52908.1"/>
    </source>
</evidence>
<reference evidence="2" key="1">
    <citation type="submission" date="2014-12" db="EMBL/GenBank/DDBJ databases">
        <authorList>
            <person name="Jaenicke S."/>
        </authorList>
    </citation>
    <scope>NUCLEOTIDE SEQUENCE [LARGE SCALE GENOMIC DNA]</scope>
</reference>
<organism evidence="1 2">
    <name type="scientific">Helicobacter ailurogastricus</name>
    <dbReference type="NCBI Taxonomy" id="1578720"/>
    <lineage>
        <taxon>Bacteria</taxon>
        <taxon>Pseudomonadati</taxon>
        <taxon>Campylobacterota</taxon>
        <taxon>Epsilonproteobacteria</taxon>
        <taxon>Campylobacterales</taxon>
        <taxon>Helicobacteraceae</taxon>
        <taxon>Helicobacter</taxon>
    </lineage>
</organism>
<accession>A0A0K2Y1U3</accession>
<protein>
    <submittedName>
        <fullName evidence="1">Type I restriction-modification system, M subunit, putative</fullName>
    </submittedName>
</protein>
<dbReference type="EMBL" id="CDMG01000009">
    <property type="protein sequence ID" value="CRF52908.1"/>
    <property type="molecule type" value="Genomic_DNA"/>
</dbReference>
<dbReference type="AlphaFoldDB" id="A0A0K2Y1U3"/>
<proteinExistence type="predicted"/>
<gene>
    <name evidence="1" type="ORF">HAL07_13730</name>
</gene>